<organism evidence="1">
    <name type="scientific">marine sediment metagenome</name>
    <dbReference type="NCBI Taxonomy" id="412755"/>
    <lineage>
        <taxon>unclassified sequences</taxon>
        <taxon>metagenomes</taxon>
        <taxon>ecological metagenomes</taxon>
    </lineage>
</organism>
<evidence type="ECO:0000313" key="1">
    <source>
        <dbReference type="EMBL" id="KKK60374.1"/>
    </source>
</evidence>
<proteinExistence type="predicted"/>
<protein>
    <submittedName>
        <fullName evidence="1">Uncharacterized protein</fullName>
    </submittedName>
</protein>
<reference evidence="1" key="1">
    <citation type="journal article" date="2015" name="Nature">
        <title>Complex archaea that bridge the gap between prokaryotes and eukaryotes.</title>
        <authorList>
            <person name="Spang A."/>
            <person name="Saw J.H."/>
            <person name="Jorgensen S.L."/>
            <person name="Zaremba-Niedzwiedzka K."/>
            <person name="Martijn J."/>
            <person name="Lind A.E."/>
            <person name="van Eijk R."/>
            <person name="Schleper C."/>
            <person name="Guy L."/>
            <person name="Ettema T.J."/>
        </authorList>
    </citation>
    <scope>NUCLEOTIDE SEQUENCE</scope>
</reference>
<sequence>MDAYRLQRERQHLIEDGFKRDPSFLGWSMTTHNGQVFTVSERELRAHTGRLPVIWRWDGDLGPERLRTYGPIT</sequence>
<gene>
    <name evidence="1" type="ORF">LCGC14_3025000</name>
</gene>
<dbReference type="AlphaFoldDB" id="A0A0F8Z1T6"/>
<dbReference type="EMBL" id="LAZR01063001">
    <property type="protein sequence ID" value="KKK60374.1"/>
    <property type="molecule type" value="Genomic_DNA"/>
</dbReference>
<name>A0A0F8Z1T6_9ZZZZ</name>
<accession>A0A0F8Z1T6</accession>
<comment type="caution">
    <text evidence="1">The sequence shown here is derived from an EMBL/GenBank/DDBJ whole genome shotgun (WGS) entry which is preliminary data.</text>
</comment>